<keyword evidence="2 7" id="KW-0812">Transmembrane</keyword>
<evidence type="ECO:0000256" key="5">
    <source>
        <dbReference type="ARBA" id="ARBA00038359"/>
    </source>
</evidence>
<feature type="transmembrane region" description="Helical" evidence="7">
    <location>
        <begin position="132"/>
        <end position="151"/>
    </location>
</feature>
<evidence type="ECO:0000313" key="10">
    <source>
        <dbReference type="Proteomes" id="UP000616885"/>
    </source>
</evidence>
<dbReference type="PANTHER" id="PTHR33048:SF47">
    <property type="entry name" value="INTEGRAL MEMBRANE PROTEIN-RELATED"/>
    <property type="match status" value="1"/>
</dbReference>
<gene>
    <name evidence="9" type="ORF">IM811_007344</name>
</gene>
<evidence type="ECO:0000256" key="3">
    <source>
        <dbReference type="ARBA" id="ARBA00022989"/>
    </source>
</evidence>
<dbReference type="PANTHER" id="PTHR33048">
    <property type="entry name" value="PTH11-LIKE INTEGRAL MEMBRANE PROTEIN (AFU_ORTHOLOGUE AFUA_5G11245)"/>
    <property type="match status" value="1"/>
</dbReference>
<evidence type="ECO:0000256" key="2">
    <source>
        <dbReference type="ARBA" id="ARBA00022692"/>
    </source>
</evidence>
<evidence type="ECO:0000313" key="9">
    <source>
        <dbReference type="EMBL" id="KAF9756400.1"/>
    </source>
</evidence>
<keyword evidence="4 7" id="KW-0472">Membrane</keyword>
<feature type="compositionally biased region" description="Polar residues" evidence="6">
    <location>
        <begin position="335"/>
        <end position="346"/>
    </location>
</feature>
<sequence>MDQYPDSMDTETYLRQLFPRLEWSERHLRMSASSAVMIVTTTIWTVMRIVSRRIGKFRFYSEDYIYFLGQLFFYGAAGCAIAGDDMEGLANRFYEYDFDCFLSLSVVAVGPPTGPSMISVKYRIMLPLRLCYAATLLCVKTSILLLVNRIFAQGSRFVGKLCWFTLALSVCWAIYAGLIEFLWCLPVRSAWDSTVKAPEKHCIDKKVAYGLIPIIDIPIEILILLIPLQSILKLQVKTPHKIALLCMFCAGIITIVLSSIYLYYIMTDFHKSYFVCIIHAGVAQMVASSTALQPLFNRTAVRFFSMVTGHSGHSKSNKSGAENSSQGLHDRRSVRNTARMSRNPLGNHSALREHPHLTTESEEYLAMTSSDTWGQPKDNRDAV</sequence>
<feature type="transmembrane region" description="Helical" evidence="7">
    <location>
        <begin position="30"/>
        <end position="51"/>
    </location>
</feature>
<feature type="domain" description="Rhodopsin" evidence="8">
    <location>
        <begin position="48"/>
        <end position="297"/>
    </location>
</feature>
<dbReference type="AlphaFoldDB" id="A0A8H7NIN6"/>
<feature type="transmembrane region" description="Helical" evidence="7">
    <location>
        <begin position="242"/>
        <end position="266"/>
    </location>
</feature>
<feature type="region of interest" description="Disordered" evidence="6">
    <location>
        <begin position="309"/>
        <end position="383"/>
    </location>
</feature>
<proteinExistence type="inferred from homology"/>
<comment type="subcellular location">
    <subcellularLocation>
        <location evidence="1">Membrane</location>
        <topology evidence="1">Multi-pass membrane protein</topology>
    </subcellularLocation>
</comment>
<dbReference type="EMBL" id="JADCTT010000002">
    <property type="protein sequence ID" value="KAF9756400.1"/>
    <property type="molecule type" value="Genomic_DNA"/>
</dbReference>
<dbReference type="Proteomes" id="UP000616885">
    <property type="component" value="Unassembled WGS sequence"/>
</dbReference>
<evidence type="ECO:0000259" key="8">
    <source>
        <dbReference type="Pfam" id="PF20684"/>
    </source>
</evidence>
<comment type="similarity">
    <text evidence="5">Belongs to the SAT4 family.</text>
</comment>
<organism evidence="9 10">
    <name type="scientific">Bionectria ochroleuca</name>
    <name type="common">Gliocladium roseum</name>
    <dbReference type="NCBI Taxonomy" id="29856"/>
    <lineage>
        <taxon>Eukaryota</taxon>
        <taxon>Fungi</taxon>
        <taxon>Dikarya</taxon>
        <taxon>Ascomycota</taxon>
        <taxon>Pezizomycotina</taxon>
        <taxon>Sordariomycetes</taxon>
        <taxon>Hypocreomycetidae</taxon>
        <taxon>Hypocreales</taxon>
        <taxon>Bionectriaceae</taxon>
        <taxon>Clonostachys</taxon>
    </lineage>
</organism>
<protein>
    <recommendedName>
        <fullName evidence="8">Rhodopsin domain-containing protein</fullName>
    </recommendedName>
</protein>
<evidence type="ECO:0000256" key="4">
    <source>
        <dbReference type="ARBA" id="ARBA00023136"/>
    </source>
</evidence>
<feature type="transmembrane region" description="Helical" evidence="7">
    <location>
        <begin position="208"/>
        <end position="230"/>
    </location>
</feature>
<name>A0A8H7NIN6_BIOOC</name>
<feature type="compositionally biased region" description="Basic and acidic residues" evidence="6">
    <location>
        <begin position="350"/>
        <end position="359"/>
    </location>
</feature>
<evidence type="ECO:0000256" key="1">
    <source>
        <dbReference type="ARBA" id="ARBA00004141"/>
    </source>
</evidence>
<evidence type="ECO:0000256" key="6">
    <source>
        <dbReference type="SAM" id="MobiDB-lite"/>
    </source>
</evidence>
<keyword evidence="3 7" id="KW-1133">Transmembrane helix</keyword>
<dbReference type="InterPro" id="IPR049326">
    <property type="entry name" value="Rhodopsin_dom_fungi"/>
</dbReference>
<accession>A0A8H7NIN6</accession>
<evidence type="ECO:0000256" key="7">
    <source>
        <dbReference type="SAM" id="Phobius"/>
    </source>
</evidence>
<dbReference type="Pfam" id="PF20684">
    <property type="entry name" value="Fung_rhodopsin"/>
    <property type="match status" value="1"/>
</dbReference>
<feature type="transmembrane region" description="Helical" evidence="7">
    <location>
        <begin position="163"/>
        <end position="188"/>
    </location>
</feature>
<feature type="transmembrane region" description="Helical" evidence="7">
    <location>
        <begin position="63"/>
        <end position="83"/>
    </location>
</feature>
<dbReference type="GO" id="GO:0016020">
    <property type="term" value="C:membrane"/>
    <property type="evidence" value="ECO:0007669"/>
    <property type="project" value="UniProtKB-SubCell"/>
</dbReference>
<comment type="caution">
    <text evidence="9">The sequence shown here is derived from an EMBL/GenBank/DDBJ whole genome shotgun (WGS) entry which is preliminary data.</text>
</comment>
<reference evidence="9" key="1">
    <citation type="submission" date="2020-10" db="EMBL/GenBank/DDBJ databases">
        <title>High-Quality Genome Resource of Clonostachys rosea strain S41 by Oxford Nanopore Long-Read Sequencing.</title>
        <authorList>
            <person name="Wang H."/>
        </authorList>
    </citation>
    <scope>NUCLEOTIDE SEQUENCE</scope>
    <source>
        <strain evidence="9">S41</strain>
    </source>
</reference>
<feature type="transmembrane region" description="Helical" evidence="7">
    <location>
        <begin position="272"/>
        <end position="296"/>
    </location>
</feature>
<dbReference type="InterPro" id="IPR052337">
    <property type="entry name" value="SAT4-like"/>
</dbReference>